<feature type="domain" description="PD-(D/E)XK nuclease-like" evidence="1">
    <location>
        <begin position="5"/>
        <end position="307"/>
    </location>
</feature>
<proteinExistence type="predicted"/>
<dbReference type="RefSeq" id="WP_337696303.1">
    <property type="nucleotide sequence ID" value="NZ_JBBEGN010000009.1"/>
</dbReference>
<dbReference type="EMBL" id="JBBEGN010000009">
    <property type="protein sequence ID" value="MEJ2869725.1"/>
    <property type="molecule type" value="Genomic_DNA"/>
</dbReference>
<sequence>MVAARRYEELQARWRSEVLGLPAGPPTHPGSRRPTVGWCLPRAMGGVTAAEAGWNFLSAAARDYARRRKDGPGLVAEDRLWRNMLSSQPLAFNVVGELRTHPVAAASVLATLTGLEVVALVSLGDPDHDRFALDGLDAEWAPPKEFHTGDQSGFDIAALLRLGDGRRLLLSVEVKYTDYFSPGFRNDELARKVVQHRPHLAELDIDTHRGRELLHARTTSQFLRSVMITDSLVRRGIRGDDHLDGAIAAVLALDRDASAREGVSQVHAALGTSRVQPVFWSLEKFLDHAGAEPALAYWADTMRQRYLTGPIAVL</sequence>
<accession>A0ABU8MR08</accession>
<reference evidence="2 3" key="1">
    <citation type="submission" date="2024-03" db="EMBL/GenBank/DDBJ databases">
        <title>Actinomycetospora sp. OC33-EN08, a novel actinomycete isolated from wild orchid (Aerides multiflora).</title>
        <authorList>
            <person name="Suriyachadkun C."/>
        </authorList>
    </citation>
    <scope>NUCLEOTIDE SEQUENCE [LARGE SCALE GENOMIC DNA]</scope>
    <source>
        <strain evidence="2 3">OC33-EN08</strain>
    </source>
</reference>
<comment type="caution">
    <text evidence="2">The sequence shown here is derived from an EMBL/GenBank/DDBJ whole genome shotgun (WGS) entry which is preliminary data.</text>
</comment>
<evidence type="ECO:0000313" key="2">
    <source>
        <dbReference type="EMBL" id="MEJ2869725.1"/>
    </source>
</evidence>
<name>A0ABU8MR08_9PSEU</name>
<protein>
    <recommendedName>
        <fullName evidence="1">PD-(D/E)XK nuclease-like domain-containing protein</fullName>
    </recommendedName>
</protein>
<evidence type="ECO:0000313" key="3">
    <source>
        <dbReference type="Proteomes" id="UP001385809"/>
    </source>
</evidence>
<dbReference type="Pfam" id="PF20796">
    <property type="entry name" value="PDDEXK_13"/>
    <property type="match status" value="1"/>
</dbReference>
<keyword evidence="3" id="KW-1185">Reference proteome</keyword>
<organism evidence="2 3">
    <name type="scientific">Actinomycetospora aurantiaca</name>
    <dbReference type="NCBI Taxonomy" id="3129233"/>
    <lineage>
        <taxon>Bacteria</taxon>
        <taxon>Bacillati</taxon>
        <taxon>Actinomycetota</taxon>
        <taxon>Actinomycetes</taxon>
        <taxon>Pseudonocardiales</taxon>
        <taxon>Pseudonocardiaceae</taxon>
        <taxon>Actinomycetospora</taxon>
    </lineage>
</organism>
<evidence type="ECO:0000259" key="1">
    <source>
        <dbReference type="Pfam" id="PF20796"/>
    </source>
</evidence>
<dbReference type="Proteomes" id="UP001385809">
    <property type="component" value="Unassembled WGS sequence"/>
</dbReference>
<dbReference type="InterPro" id="IPR048822">
    <property type="entry name" value="PDDEXK_13"/>
</dbReference>
<gene>
    <name evidence="2" type="ORF">WCD74_18285</name>
</gene>